<keyword evidence="3" id="KW-1185">Reference proteome</keyword>
<evidence type="ECO:0000256" key="1">
    <source>
        <dbReference type="SAM" id="MobiDB-lite"/>
    </source>
</evidence>
<dbReference type="AlphaFoldDB" id="A0A9N7VIK5"/>
<feature type="compositionally biased region" description="Basic and acidic residues" evidence="1">
    <location>
        <begin position="104"/>
        <end position="119"/>
    </location>
</feature>
<gene>
    <name evidence="2" type="ORF">PLEPLA_LOCUS39302</name>
</gene>
<comment type="caution">
    <text evidence="2">The sequence shown here is derived from an EMBL/GenBank/DDBJ whole genome shotgun (WGS) entry which is preliminary data.</text>
</comment>
<feature type="region of interest" description="Disordered" evidence="1">
    <location>
        <begin position="1"/>
        <end position="31"/>
    </location>
</feature>
<evidence type="ECO:0000313" key="3">
    <source>
        <dbReference type="Proteomes" id="UP001153269"/>
    </source>
</evidence>
<accession>A0A9N7VIK5</accession>
<organism evidence="2 3">
    <name type="scientific">Pleuronectes platessa</name>
    <name type="common">European plaice</name>
    <dbReference type="NCBI Taxonomy" id="8262"/>
    <lineage>
        <taxon>Eukaryota</taxon>
        <taxon>Metazoa</taxon>
        <taxon>Chordata</taxon>
        <taxon>Craniata</taxon>
        <taxon>Vertebrata</taxon>
        <taxon>Euteleostomi</taxon>
        <taxon>Actinopterygii</taxon>
        <taxon>Neopterygii</taxon>
        <taxon>Teleostei</taxon>
        <taxon>Neoteleostei</taxon>
        <taxon>Acanthomorphata</taxon>
        <taxon>Carangaria</taxon>
        <taxon>Pleuronectiformes</taxon>
        <taxon>Pleuronectoidei</taxon>
        <taxon>Pleuronectidae</taxon>
        <taxon>Pleuronectes</taxon>
    </lineage>
</organism>
<feature type="region of interest" description="Disordered" evidence="1">
    <location>
        <begin position="68"/>
        <end position="119"/>
    </location>
</feature>
<proteinExistence type="predicted"/>
<evidence type="ECO:0000313" key="2">
    <source>
        <dbReference type="EMBL" id="CAB1451608.1"/>
    </source>
</evidence>
<dbReference type="EMBL" id="CADEAL010004093">
    <property type="protein sequence ID" value="CAB1451608.1"/>
    <property type="molecule type" value="Genomic_DNA"/>
</dbReference>
<reference evidence="2" key="1">
    <citation type="submission" date="2020-03" db="EMBL/GenBank/DDBJ databases">
        <authorList>
            <person name="Weist P."/>
        </authorList>
    </citation>
    <scope>NUCLEOTIDE SEQUENCE</scope>
</reference>
<protein>
    <submittedName>
        <fullName evidence="2">Uncharacterized protein</fullName>
    </submittedName>
</protein>
<name>A0A9N7VIK5_PLEPL</name>
<sequence length="119" mass="13288">MNPGYAPDIPEMAKGKREDSEEGGGGGGLQRLSLRWCPSTARLCLSRARHGACSRTIDRVRMNEAPLHLGRGQNAGHLHPKRRFRRSFLGPRRRESVMSAACRMTDEPESDRSCKSVKE</sequence>
<dbReference type="Proteomes" id="UP001153269">
    <property type="component" value="Unassembled WGS sequence"/>
</dbReference>